<keyword evidence="1" id="KW-0472">Membrane</keyword>
<comment type="caution">
    <text evidence="3">The sequence shown here is derived from an EMBL/GenBank/DDBJ whole genome shotgun (WGS) entry which is preliminary data.</text>
</comment>
<keyword evidence="1" id="KW-0812">Transmembrane</keyword>
<keyword evidence="2" id="KW-0732">Signal</keyword>
<protein>
    <submittedName>
        <fullName evidence="3">Uncharacterized protein</fullName>
    </submittedName>
</protein>
<evidence type="ECO:0000313" key="4">
    <source>
        <dbReference type="Proteomes" id="UP001291623"/>
    </source>
</evidence>
<accession>A0AAE1VS77</accession>
<proteinExistence type="predicted"/>
<evidence type="ECO:0000256" key="1">
    <source>
        <dbReference type="SAM" id="Phobius"/>
    </source>
</evidence>
<evidence type="ECO:0000256" key="2">
    <source>
        <dbReference type="SAM" id="SignalP"/>
    </source>
</evidence>
<feature type="chain" id="PRO_5042070570" evidence="2">
    <location>
        <begin position="22"/>
        <end position="65"/>
    </location>
</feature>
<gene>
    <name evidence="3" type="ORF">RND71_010494</name>
</gene>
<dbReference type="Proteomes" id="UP001291623">
    <property type="component" value="Unassembled WGS sequence"/>
</dbReference>
<name>A0AAE1VS77_9SOLA</name>
<sequence length="65" mass="6715">MAFQVSVLIAIVVMMVVGVAAHEGHNHGPMAAPMDPGSAILSSFPSAMAGLVALVVSFLVIRERI</sequence>
<keyword evidence="4" id="KW-1185">Reference proteome</keyword>
<keyword evidence="1" id="KW-1133">Transmembrane helix</keyword>
<reference evidence="3" key="1">
    <citation type="submission" date="2023-12" db="EMBL/GenBank/DDBJ databases">
        <title>Genome assembly of Anisodus tanguticus.</title>
        <authorList>
            <person name="Wang Y.-J."/>
        </authorList>
    </citation>
    <scope>NUCLEOTIDE SEQUENCE</scope>
    <source>
        <strain evidence="3">KB-2021</strain>
        <tissue evidence="3">Leaf</tissue>
    </source>
</reference>
<dbReference type="EMBL" id="JAVYJV010000005">
    <property type="protein sequence ID" value="KAK4371019.1"/>
    <property type="molecule type" value="Genomic_DNA"/>
</dbReference>
<organism evidence="3 4">
    <name type="scientific">Anisodus tanguticus</name>
    <dbReference type="NCBI Taxonomy" id="243964"/>
    <lineage>
        <taxon>Eukaryota</taxon>
        <taxon>Viridiplantae</taxon>
        <taxon>Streptophyta</taxon>
        <taxon>Embryophyta</taxon>
        <taxon>Tracheophyta</taxon>
        <taxon>Spermatophyta</taxon>
        <taxon>Magnoliopsida</taxon>
        <taxon>eudicotyledons</taxon>
        <taxon>Gunneridae</taxon>
        <taxon>Pentapetalae</taxon>
        <taxon>asterids</taxon>
        <taxon>lamiids</taxon>
        <taxon>Solanales</taxon>
        <taxon>Solanaceae</taxon>
        <taxon>Solanoideae</taxon>
        <taxon>Hyoscyameae</taxon>
        <taxon>Anisodus</taxon>
    </lineage>
</organism>
<dbReference type="AlphaFoldDB" id="A0AAE1VS77"/>
<feature type="signal peptide" evidence="2">
    <location>
        <begin position="1"/>
        <end position="21"/>
    </location>
</feature>
<feature type="transmembrane region" description="Helical" evidence="1">
    <location>
        <begin position="37"/>
        <end position="61"/>
    </location>
</feature>
<evidence type="ECO:0000313" key="3">
    <source>
        <dbReference type="EMBL" id="KAK4371019.1"/>
    </source>
</evidence>